<dbReference type="OrthoDB" id="6500477at2"/>
<evidence type="ECO:0000259" key="11">
    <source>
        <dbReference type="Pfam" id="PF21088"/>
    </source>
</evidence>
<evidence type="ECO:0000256" key="8">
    <source>
        <dbReference type="SAM" id="Phobius"/>
    </source>
</evidence>
<feature type="transmembrane region" description="Helical" evidence="8">
    <location>
        <begin position="381"/>
        <end position="402"/>
    </location>
</feature>
<dbReference type="PANTHER" id="PTHR30460">
    <property type="entry name" value="MODERATE CONDUCTANCE MECHANOSENSITIVE CHANNEL YBIO"/>
    <property type="match status" value="1"/>
</dbReference>
<dbReference type="SUPFAM" id="SSF50182">
    <property type="entry name" value="Sm-like ribonucleoproteins"/>
    <property type="match status" value="1"/>
</dbReference>
<dbReference type="InterPro" id="IPR011066">
    <property type="entry name" value="MscS_channel_C_sf"/>
</dbReference>
<name>A0A853FE27_9BURK</name>
<protein>
    <submittedName>
        <fullName evidence="13">Mechanosensitive ion channel</fullName>
    </submittedName>
</protein>
<dbReference type="EMBL" id="JACCEW010000001">
    <property type="protein sequence ID" value="NYT36306.1"/>
    <property type="molecule type" value="Genomic_DNA"/>
</dbReference>
<dbReference type="Gene3D" id="1.10.287.1260">
    <property type="match status" value="1"/>
</dbReference>
<dbReference type="InterPro" id="IPR011014">
    <property type="entry name" value="MscS_channel_TM-2"/>
</dbReference>
<sequence length="749" mass="81168">MEPETAEQQEKQPLENRLDDNAMAMSKRLAQQLEGFTTSVARDFSQTIDVISAFASGRAVPGSAVKQAGPALKMLLATLIVVLLAYAILRAIAKTGFARLNIWIKKDSARPANVPQDPAAEDRAGPGVLRLRNITLSRKLLGVIAALAIDIAATMLAALAGYIFALTLSEEIGSAVFALQFLNAFVIIEVVKAVSRGVFATRYDNLRLLPLSPEAANYWNHWLTRLIGLVGYALMVVVPVVSVMFLPSVAQIVGLLIMLGVYVYAVRVVWKNRKPVRAGLLRHADRTTVPLFGTLTRVFGRLWHLLAIAYFTVLLVVSQTDQQEALEFMAEATIQSALAIVIGLLLAAALTRSLSAHITLPARWTKAFPSLEMRINSYTPATLKTLRLLILIVVTLVVLDAWKAFDLTGWLSSANGRAAVTLVFRVLIVLAFSALTWTVLASVIENRLGSSGPKRATEREKTLLMLFRNAAAIVIVTMTILILLSQIGIDIGPLIAGAGIAGLAIGFGAQKLVQDVITGVFIQLENGMNQNDIVEVAGLFGTVEKITIRSVVVRTLDGGYHLIPFSVIDKVSNHTRDYGYHYGEYNIAHRESVDEAIKQLRLAFDDLKQDPDLAPEVLADIDIPGVTALNERGFTVRVLIKTTPGNQWAIQRGFNRLVKARFDAAGIELPYPQTVVHFGRDKTGYAAPIDVRGVDAVREVYGSAPPPGQTMRPQATPQNLGTKSEQGPEATSQLPPDDGSSTDAGAKPA</sequence>
<dbReference type="GO" id="GO:0008381">
    <property type="term" value="F:mechanosensitive monoatomic ion channel activity"/>
    <property type="evidence" value="ECO:0007669"/>
    <property type="project" value="InterPro"/>
</dbReference>
<dbReference type="InterPro" id="IPR057485">
    <property type="entry name" value="YbiO-like_TM1"/>
</dbReference>
<proteinExistence type="inferred from homology"/>
<evidence type="ECO:0000256" key="5">
    <source>
        <dbReference type="ARBA" id="ARBA00022989"/>
    </source>
</evidence>
<dbReference type="Pfam" id="PF25392">
    <property type="entry name" value="MS_channel_TM1"/>
    <property type="match status" value="1"/>
</dbReference>
<evidence type="ECO:0000259" key="9">
    <source>
        <dbReference type="Pfam" id="PF00924"/>
    </source>
</evidence>
<feature type="compositionally biased region" description="Polar residues" evidence="7">
    <location>
        <begin position="711"/>
        <end position="743"/>
    </location>
</feature>
<feature type="domain" description="Mechanosensitive ion channel MscS C-terminal" evidence="10">
    <location>
        <begin position="594"/>
        <end position="669"/>
    </location>
</feature>
<feature type="domain" description="Mechanosensitive ion channel transmembrane helices 2/3" evidence="11">
    <location>
        <begin position="472"/>
        <end position="510"/>
    </location>
</feature>
<dbReference type="Pfam" id="PF21082">
    <property type="entry name" value="MS_channel_3rd"/>
    <property type="match status" value="1"/>
</dbReference>
<feature type="transmembrane region" description="Helical" evidence="8">
    <location>
        <begin position="172"/>
        <end position="191"/>
    </location>
</feature>
<evidence type="ECO:0000256" key="6">
    <source>
        <dbReference type="ARBA" id="ARBA00023136"/>
    </source>
</evidence>
<evidence type="ECO:0000256" key="7">
    <source>
        <dbReference type="SAM" id="MobiDB-lite"/>
    </source>
</evidence>
<feature type="transmembrane region" description="Helical" evidence="8">
    <location>
        <begin position="337"/>
        <end position="360"/>
    </location>
</feature>
<dbReference type="Pfam" id="PF00924">
    <property type="entry name" value="MS_channel_2nd"/>
    <property type="match status" value="1"/>
</dbReference>
<dbReference type="Gene3D" id="3.30.70.100">
    <property type="match status" value="1"/>
</dbReference>
<accession>A0A853FE27</accession>
<dbReference type="GO" id="GO:0005886">
    <property type="term" value="C:plasma membrane"/>
    <property type="evidence" value="ECO:0007669"/>
    <property type="project" value="UniProtKB-SubCell"/>
</dbReference>
<feature type="transmembrane region" description="Helical" evidence="8">
    <location>
        <begin position="71"/>
        <end position="89"/>
    </location>
</feature>
<organism evidence="13 14">
    <name type="scientific">Allopusillimonas soli</name>
    <dbReference type="NCBI Taxonomy" id="659016"/>
    <lineage>
        <taxon>Bacteria</taxon>
        <taxon>Pseudomonadati</taxon>
        <taxon>Pseudomonadota</taxon>
        <taxon>Betaproteobacteria</taxon>
        <taxon>Burkholderiales</taxon>
        <taxon>Alcaligenaceae</taxon>
        <taxon>Allopusillimonas</taxon>
    </lineage>
</organism>
<keyword evidence="3" id="KW-1003">Cell membrane</keyword>
<dbReference type="InterPro" id="IPR049278">
    <property type="entry name" value="MS_channel_C"/>
</dbReference>
<evidence type="ECO:0000256" key="1">
    <source>
        <dbReference type="ARBA" id="ARBA00004651"/>
    </source>
</evidence>
<evidence type="ECO:0000313" key="14">
    <source>
        <dbReference type="Proteomes" id="UP000580517"/>
    </source>
</evidence>
<dbReference type="SUPFAM" id="SSF82689">
    <property type="entry name" value="Mechanosensitive channel protein MscS (YggB), C-terminal domain"/>
    <property type="match status" value="1"/>
</dbReference>
<dbReference type="AlphaFoldDB" id="A0A853FE27"/>
<dbReference type="InterPro" id="IPR010920">
    <property type="entry name" value="LSM_dom_sf"/>
</dbReference>
<feature type="region of interest" description="Disordered" evidence="7">
    <location>
        <begin position="701"/>
        <end position="749"/>
    </location>
</feature>
<feature type="domain" description="Mechanosensitive ion channel MscS" evidence="9">
    <location>
        <begin position="512"/>
        <end position="576"/>
    </location>
</feature>
<dbReference type="PANTHER" id="PTHR30460:SF0">
    <property type="entry name" value="MODERATE CONDUCTANCE MECHANOSENSITIVE CHANNEL YBIO"/>
    <property type="match status" value="1"/>
</dbReference>
<keyword evidence="5 8" id="KW-1133">Transmembrane helix</keyword>
<evidence type="ECO:0000313" key="13">
    <source>
        <dbReference type="EMBL" id="NYT36306.1"/>
    </source>
</evidence>
<feature type="transmembrane region" description="Helical" evidence="8">
    <location>
        <begin position="226"/>
        <end position="246"/>
    </location>
</feature>
<dbReference type="Pfam" id="PF21088">
    <property type="entry name" value="MS_channel_1st"/>
    <property type="match status" value="1"/>
</dbReference>
<feature type="transmembrane region" description="Helical" evidence="8">
    <location>
        <begin position="491"/>
        <end position="509"/>
    </location>
</feature>
<keyword evidence="14" id="KW-1185">Reference proteome</keyword>
<evidence type="ECO:0000256" key="2">
    <source>
        <dbReference type="ARBA" id="ARBA00008017"/>
    </source>
</evidence>
<dbReference type="Gene3D" id="2.30.30.60">
    <property type="match status" value="1"/>
</dbReference>
<comment type="similarity">
    <text evidence="2">Belongs to the MscS (TC 1.A.23) family.</text>
</comment>
<keyword evidence="6 8" id="KW-0472">Membrane</keyword>
<evidence type="ECO:0000259" key="10">
    <source>
        <dbReference type="Pfam" id="PF21082"/>
    </source>
</evidence>
<dbReference type="InterPro" id="IPR049142">
    <property type="entry name" value="MS_channel_1st"/>
</dbReference>
<feature type="transmembrane region" description="Helical" evidence="8">
    <location>
        <begin position="291"/>
        <end position="317"/>
    </location>
</feature>
<gene>
    <name evidence="13" type="ORF">H0A68_05430</name>
</gene>
<dbReference type="InterPro" id="IPR006685">
    <property type="entry name" value="MscS_channel_2nd"/>
</dbReference>
<keyword evidence="4 8" id="KW-0812">Transmembrane</keyword>
<feature type="transmembrane region" description="Helical" evidence="8">
    <location>
        <begin position="465"/>
        <end position="485"/>
    </location>
</feature>
<dbReference type="Proteomes" id="UP000580517">
    <property type="component" value="Unassembled WGS sequence"/>
</dbReference>
<comment type="caution">
    <text evidence="13">The sequence shown here is derived from an EMBL/GenBank/DDBJ whole genome shotgun (WGS) entry which is preliminary data.</text>
</comment>
<evidence type="ECO:0000259" key="12">
    <source>
        <dbReference type="Pfam" id="PF25392"/>
    </source>
</evidence>
<reference evidence="13 14" key="1">
    <citation type="submission" date="2020-07" db="EMBL/GenBank/DDBJ databases">
        <title>Taxonomic revisions and descriptions of new bacterial species based on genomic comparisons in the high-G+C-content subgroup of the family Alcaligenaceae.</title>
        <authorList>
            <person name="Szabo A."/>
            <person name="Felfoldi T."/>
        </authorList>
    </citation>
    <scope>NUCLEOTIDE SEQUENCE [LARGE SCALE GENOMIC DNA]</scope>
    <source>
        <strain evidence="13 14">DSM 25264</strain>
    </source>
</reference>
<dbReference type="InterPro" id="IPR045276">
    <property type="entry name" value="YbiO_bact"/>
</dbReference>
<feature type="transmembrane region" description="Helical" evidence="8">
    <location>
        <begin position="140"/>
        <end position="166"/>
    </location>
</feature>
<feature type="domain" description="Moderate conductance mechanosensitive channel YbiO-like transmembrane helix 1" evidence="12">
    <location>
        <begin position="332"/>
        <end position="410"/>
    </location>
</feature>
<feature type="transmembrane region" description="Helical" evidence="8">
    <location>
        <begin position="252"/>
        <end position="270"/>
    </location>
</feature>
<dbReference type="SUPFAM" id="SSF82861">
    <property type="entry name" value="Mechanosensitive channel protein MscS (YggB), transmembrane region"/>
    <property type="match status" value="1"/>
</dbReference>
<feature type="transmembrane region" description="Helical" evidence="8">
    <location>
        <begin position="422"/>
        <end position="444"/>
    </location>
</feature>
<evidence type="ECO:0000256" key="4">
    <source>
        <dbReference type="ARBA" id="ARBA00022692"/>
    </source>
</evidence>
<evidence type="ECO:0000256" key="3">
    <source>
        <dbReference type="ARBA" id="ARBA00022475"/>
    </source>
</evidence>
<dbReference type="InterPro" id="IPR023408">
    <property type="entry name" value="MscS_beta-dom_sf"/>
</dbReference>
<comment type="subcellular location">
    <subcellularLocation>
        <location evidence="1">Cell membrane</location>
        <topology evidence="1">Multi-pass membrane protein</topology>
    </subcellularLocation>
</comment>